<name>A0A9P3B8N0_9EURO</name>
<dbReference type="PANTHER" id="PTHR42695">
    <property type="entry name" value="GLUTAMINE AMIDOTRANSFERASE YLR126C-RELATED"/>
    <property type="match status" value="1"/>
</dbReference>
<dbReference type="OrthoDB" id="4520676at2759"/>
<gene>
    <name evidence="2" type="ORF">Asppvi_001715</name>
</gene>
<evidence type="ECO:0000313" key="2">
    <source>
        <dbReference type="EMBL" id="GIJ83196.1"/>
    </source>
</evidence>
<dbReference type="Pfam" id="PF00117">
    <property type="entry name" value="GATase"/>
    <property type="match status" value="1"/>
</dbReference>
<proteinExistence type="predicted"/>
<evidence type="ECO:0000259" key="1">
    <source>
        <dbReference type="Pfam" id="PF00117"/>
    </source>
</evidence>
<reference evidence="2 3" key="1">
    <citation type="submission" date="2018-10" db="EMBL/GenBank/DDBJ databases">
        <title>Pan-genome distribution and transcriptional activeness of fungal secondary metabolism genes in Aspergillus section Fumigati.</title>
        <authorList>
            <person name="Takahashi H."/>
            <person name="Umemura M."/>
            <person name="Ninomiya A."/>
            <person name="Kusuya Y."/>
            <person name="Urayama S."/>
            <person name="Shimizu M."/>
            <person name="Watanabe A."/>
            <person name="Kamei K."/>
            <person name="Yaguchi T."/>
            <person name="Hagiwara D."/>
        </authorList>
    </citation>
    <scope>NUCLEOTIDE SEQUENCE [LARGE SCALE GENOMIC DNA]</scope>
    <source>
        <strain evidence="2 3">IFM 55266</strain>
    </source>
</reference>
<dbReference type="PANTHER" id="PTHR42695:SF5">
    <property type="entry name" value="GLUTAMINE AMIDOTRANSFERASE YLR126C-RELATED"/>
    <property type="match status" value="1"/>
</dbReference>
<dbReference type="RefSeq" id="XP_043153943.1">
    <property type="nucleotide sequence ID" value="XM_043298008.1"/>
</dbReference>
<dbReference type="Proteomes" id="UP001043456">
    <property type="component" value="Unassembled WGS sequence"/>
</dbReference>
<feature type="domain" description="Glutamine amidotransferase" evidence="1">
    <location>
        <begin position="106"/>
        <end position="209"/>
    </location>
</feature>
<sequence length="251" mass="28155">MSSPLRIAILECDEPIGETKRKYGSFGNLFHLLFAAGVVRLQRNSSREGPEIVESAYDVRLGNYPLLGDIDAVVLTGSRYDSFSDGEENWILQLVDFVANLLHQQTRVKVIGVCFGHQIIGRALGVMPVRNENGWEVAVTKIEMTSKARRLFGLPSLALHQMHRDMLPACPANVELLGWSERCPVQIMYRKGRLLSMQGHPEYHGRIADELLERRGPTVFGEETYNEAKSRVNLPHDGAVIAAVMLEFLLE</sequence>
<keyword evidence="3" id="KW-1185">Reference proteome</keyword>
<dbReference type="SUPFAM" id="SSF52317">
    <property type="entry name" value="Class I glutamine amidotransferase-like"/>
    <property type="match status" value="1"/>
</dbReference>
<dbReference type="CDD" id="cd01741">
    <property type="entry name" value="GATase1_1"/>
    <property type="match status" value="1"/>
</dbReference>
<dbReference type="GO" id="GO:0005829">
    <property type="term" value="C:cytosol"/>
    <property type="evidence" value="ECO:0007669"/>
    <property type="project" value="TreeGrafter"/>
</dbReference>
<evidence type="ECO:0000313" key="3">
    <source>
        <dbReference type="Proteomes" id="UP001043456"/>
    </source>
</evidence>
<dbReference type="InterPro" id="IPR029062">
    <property type="entry name" value="Class_I_gatase-like"/>
</dbReference>
<dbReference type="EMBL" id="BHVY01000001">
    <property type="protein sequence ID" value="GIJ83196.1"/>
    <property type="molecule type" value="Genomic_DNA"/>
</dbReference>
<dbReference type="GO" id="GO:0005634">
    <property type="term" value="C:nucleus"/>
    <property type="evidence" value="ECO:0007669"/>
    <property type="project" value="TreeGrafter"/>
</dbReference>
<dbReference type="InterPro" id="IPR044992">
    <property type="entry name" value="ChyE-like"/>
</dbReference>
<dbReference type="AlphaFoldDB" id="A0A9P3B8N0"/>
<organism evidence="2 3">
    <name type="scientific">Aspergillus pseudoviridinutans</name>
    <dbReference type="NCBI Taxonomy" id="1517512"/>
    <lineage>
        <taxon>Eukaryota</taxon>
        <taxon>Fungi</taxon>
        <taxon>Dikarya</taxon>
        <taxon>Ascomycota</taxon>
        <taxon>Pezizomycotina</taxon>
        <taxon>Eurotiomycetes</taxon>
        <taxon>Eurotiomycetidae</taxon>
        <taxon>Eurotiales</taxon>
        <taxon>Aspergillaceae</taxon>
        <taxon>Aspergillus</taxon>
        <taxon>Aspergillus subgen. Fumigati</taxon>
    </lineage>
</organism>
<dbReference type="GeneID" id="67000328"/>
<dbReference type="Gene3D" id="3.40.50.880">
    <property type="match status" value="1"/>
</dbReference>
<comment type="caution">
    <text evidence="2">The sequence shown here is derived from an EMBL/GenBank/DDBJ whole genome shotgun (WGS) entry which is preliminary data.</text>
</comment>
<dbReference type="InterPro" id="IPR017926">
    <property type="entry name" value="GATASE"/>
</dbReference>
<accession>A0A9P3B8N0</accession>
<protein>
    <recommendedName>
        <fullName evidence="1">Glutamine amidotransferase domain-containing protein</fullName>
    </recommendedName>
</protein>